<reference evidence="2 3" key="1">
    <citation type="journal article" date="2019" name="Mol. Biol. Evol.">
        <title>Blast fungal genomes show frequent chromosomal changes, gene gains and losses, and effector gene turnover.</title>
        <authorList>
            <person name="Gomez Luciano L.B."/>
            <person name="Jason Tsai I."/>
            <person name="Chuma I."/>
            <person name="Tosa Y."/>
            <person name="Chen Y.H."/>
            <person name="Li J.Y."/>
            <person name="Li M.Y."/>
            <person name="Jade Lu M.Y."/>
            <person name="Nakayashiki H."/>
            <person name="Li W.H."/>
        </authorList>
    </citation>
    <scope>NUCLEOTIDE SEQUENCE [LARGE SCALE GENOMIC DNA]</scope>
    <source>
        <strain evidence="2">MZ5-1-6</strain>
    </source>
</reference>
<evidence type="ECO:0000313" key="2">
    <source>
        <dbReference type="EMBL" id="QBZ55037.1"/>
    </source>
</evidence>
<dbReference type="AlphaFoldDB" id="A0A4P7MYC0"/>
<feature type="domain" description="PD-(D/E)XK nuclease-like" evidence="1">
    <location>
        <begin position="142"/>
        <end position="316"/>
    </location>
</feature>
<evidence type="ECO:0000259" key="1">
    <source>
        <dbReference type="Pfam" id="PF20516"/>
    </source>
</evidence>
<protein>
    <recommendedName>
        <fullName evidence="1">PD-(D/E)XK nuclease-like domain-containing protein</fullName>
    </recommendedName>
</protein>
<dbReference type="Pfam" id="PF20516">
    <property type="entry name" value="PDDEXK_12"/>
    <property type="match status" value="1"/>
</dbReference>
<dbReference type="InterPro" id="IPR046797">
    <property type="entry name" value="PDDEXK_12"/>
</dbReference>
<accession>A0A4P7MYC0</accession>
<name>A0A4P7MYC0_PYROR</name>
<organism evidence="2 3">
    <name type="scientific">Pyricularia oryzae</name>
    <name type="common">Rice blast fungus</name>
    <name type="synonym">Magnaporthe oryzae</name>
    <dbReference type="NCBI Taxonomy" id="318829"/>
    <lineage>
        <taxon>Eukaryota</taxon>
        <taxon>Fungi</taxon>
        <taxon>Dikarya</taxon>
        <taxon>Ascomycota</taxon>
        <taxon>Pezizomycotina</taxon>
        <taxon>Sordariomycetes</taxon>
        <taxon>Sordariomycetidae</taxon>
        <taxon>Magnaporthales</taxon>
        <taxon>Pyriculariaceae</taxon>
        <taxon>Pyricularia</taxon>
    </lineage>
</organism>
<dbReference type="Proteomes" id="UP000294847">
    <property type="component" value="Chromosome 1"/>
</dbReference>
<evidence type="ECO:0000313" key="3">
    <source>
        <dbReference type="Proteomes" id="UP000294847"/>
    </source>
</evidence>
<gene>
    <name evidence="2" type="ORF">PoMZ_10753</name>
</gene>
<proteinExistence type="predicted"/>
<sequence>MSYPGSYDRVTDRLVTVPTGAIGASGSRSARKKEHCWTWEKKWDTAQVPAALLGFGDEILDVGNRGRAIVPPEARLKIDEADASDRRLEALTLLHAATTAGNQNTGGTAPSTTVCSAWPFHQGNLLASKIGKKHHFAQTCFAHQLLLFLSTEAEIRCDFVPRSSVYGAKVDYCLTVDTTALESVHGTGRLPSSGKYVPPSSDQGYQQDRFRPCPQVAHLSQHRNEAARQIRKGNGATSRDPSDRALETAAEAHIHFVEEADPLVCHEWKFSALTVEGKKAFFWAKCPIGSTSSLVGIYRIIWGLRKFARYGIKEYWPWLLREALGSDESATVPSI</sequence>
<dbReference type="EMBL" id="CP034204">
    <property type="protein sequence ID" value="QBZ55037.1"/>
    <property type="molecule type" value="Genomic_DNA"/>
</dbReference>